<keyword evidence="3" id="KW-1185">Reference proteome</keyword>
<comment type="caution">
    <text evidence="2">The sequence shown here is derived from an EMBL/GenBank/DDBJ whole genome shotgun (WGS) entry which is preliminary data.</text>
</comment>
<accession>A0ABT0ESK9</accession>
<evidence type="ECO:0000256" key="1">
    <source>
        <dbReference type="SAM" id="Coils"/>
    </source>
</evidence>
<keyword evidence="1" id="KW-0175">Coiled coil</keyword>
<evidence type="ECO:0000313" key="2">
    <source>
        <dbReference type="EMBL" id="MCK1788487.1"/>
    </source>
</evidence>
<dbReference type="Proteomes" id="UP001317085">
    <property type="component" value="Unassembled WGS sequence"/>
</dbReference>
<sequence length="132" mass="13817">SSNASDGISLAQTTEGALDQVNDNLQTAARQSVEGMRAQVEHAEATAQQAQAADGALDEIVGAIQTISDTAVRIADVTAQQSGAVSEIRDNSERIHQLGEDNLLRIGQGRSQGEHLLVLGGQLNTAVQAFRV</sequence>
<dbReference type="EMBL" id="JAKNRV010000656">
    <property type="protein sequence ID" value="MCK1788487.1"/>
    <property type="molecule type" value="Genomic_DNA"/>
</dbReference>
<protein>
    <submittedName>
        <fullName evidence="2">Methyl-accepting chemotaxis protein</fullName>
    </submittedName>
</protein>
<feature type="coiled-coil region" evidence="1">
    <location>
        <begin position="11"/>
        <end position="53"/>
    </location>
</feature>
<proteinExistence type="predicted"/>
<dbReference type="Gene3D" id="1.10.287.950">
    <property type="entry name" value="Methyl-accepting chemotaxis protein"/>
    <property type="match status" value="1"/>
</dbReference>
<feature type="non-terminal residue" evidence="2">
    <location>
        <position position="1"/>
    </location>
</feature>
<organism evidence="2 3">
    <name type="scientific">Pseudomonas emilianonis</name>
    <dbReference type="NCBI Taxonomy" id="2915812"/>
    <lineage>
        <taxon>Bacteria</taxon>
        <taxon>Pseudomonadati</taxon>
        <taxon>Pseudomonadota</taxon>
        <taxon>Gammaproteobacteria</taxon>
        <taxon>Pseudomonadales</taxon>
        <taxon>Pseudomonadaceae</taxon>
        <taxon>Pseudomonas</taxon>
    </lineage>
</organism>
<evidence type="ECO:0000313" key="3">
    <source>
        <dbReference type="Proteomes" id="UP001317085"/>
    </source>
</evidence>
<gene>
    <name evidence="2" type="ORF">L9Z73_30555</name>
</gene>
<reference evidence="2 3" key="1">
    <citation type="submission" date="2022-02" db="EMBL/GenBank/DDBJ databases">
        <title>Comparative genomics of the first Antarctic Pseudomonas spp. capable of biotransforming 2,4,6-Trinitrotoluene.</title>
        <authorList>
            <person name="Cabrera M.A."/>
            <person name="Marquez S.L."/>
            <person name="Perez-Donoso J.M."/>
        </authorList>
    </citation>
    <scope>NUCLEOTIDE SEQUENCE [LARGE SCALE GENOMIC DNA]</scope>
    <source>
        <strain evidence="2 3">TNT11</strain>
    </source>
</reference>
<name>A0ABT0ESK9_9PSED</name>
<dbReference type="SUPFAM" id="SSF58104">
    <property type="entry name" value="Methyl-accepting chemotaxis protein (MCP) signaling domain"/>
    <property type="match status" value="1"/>
</dbReference>